<dbReference type="Proteomes" id="UP001159363">
    <property type="component" value="Chromosome 5"/>
</dbReference>
<protein>
    <submittedName>
        <fullName evidence="2">Uncharacterized protein</fullName>
    </submittedName>
</protein>
<keyword evidence="3" id="KW-1185">Reference proteome</keyword>
<evidence type="ECO:0000313" key="2">
    <source>
        <dbReference type="EMBL" id="KAJ8881161.1"/>
    </source>
</evidence>
<name>A0ABQ9HA17_9NEOP</name>
<organism evidence="2 3">
    <name type="scientific">Dryococelus australis</name>
    <dbReference type="NCBI Taxonomy" id="614101"/>
    <lineage>
        <taxon>Eukaryota</taxon>
        <taxon>Metazoa</taxon>
        <taxon>Ecdysozoa</taxon>
        <taxon>Arthropoda</taxon>
        <taxon>Hexapoda</taxon>
        <taxon>Insecta</taxon>
        <taxon>Pterygota</taxon>
        <taxon>Neoptera</taxon>
        <taxon>Polyneoptera</taxon>
        <taxon>Phasmatodea</taxon>
        <taxon>Verophasmatodea</taxon>
        <taxon>Anareolatae</taxon>
        <taxon>Phasmatidae</taxon>
        <taxon>Eurycanthinae</taxon>
        <taxon>Dryococelus</taxon>
    </lineage>
</organism>
<sequence length="461" mass="50595">MTPRQRPYSGSVHQRPSCGSVCQRPSCQPLPALALISAGVHLDSVVEGFLGVLPNETACRYFRCGRAHSLIACARLCERVALCLIGYCAPRKIPYRPSCQLANSAGIKGWGKREIFEKTRRPAASSGTIPTCKSLGANAAGTEPGSSRWEASNLTTKPPRPLTELTCNHTSMFIRRHLAHRLSVKVQIRFHSHAQCADAHLGEHKITTSRLTFAEGRLQGVWAMTRWNGGVRLVQRVQIHCAGATWTTGYDPSPPYHPPSFLLGPLLILLDTTVVPASTISTRRDEIRLEQQRNGDGRENGSVPRKPLTSRHSPAVLPTETEGHCLTTEPTLSTSKRPSRTRIDPTAPFIMNQSYGSTANRRQTKEEAEGSSTSVHVSDVDTPIPGTIDKRSVVTRLGLFLMPRFRGTMMVKRDEYGPAPECKNGGNGRSRENSPTSSIVRHDSHMRKSLLVSIGCNIHIP</sequence>
<feature type="compositionally biased region" description="Polar residues" evidence="1">
    <location>
        <begin position="351"/>
        <end position="361"/>
    </location>
</feature>
<gene>
    <name evidence="2" type="ORF">PR048_017634</name>
</gene>
<feature type="region of interest" description="Disordered" evidence="1">
    <location>
        <begin position="416"/>
        <end position="439"/>
    </location>
</feature>
<feature type="region of interest" description="Disordered" evidence="1">
    <location>
        <begin position="285"/>
        <end position="383"/>
    </location>
</feature>
<feature type="compositionally biased region" description="Basic and acidic residues" evidence="1">
    <location>
        <begin position="285"/>
        <end position="299"/>
    </location>
</feature>
<evidence type="ECO:0000256" key="1">
    <source>
        <dbReference type="SAM" id="MobiDB-lite"/>
    </source>
</evidence>
<comment type="caution">
    <text evidence="2">The sequence shown here is derived from an EMBL/GenBank/DDBJ whole genome shotgun (WGS) entry which is preliminary data.</text>
</comment>
<reference evidence="2 3" key="1">
    <citation type="submission" date="2023-02" db="EMBL/GenBank/DDBJ databases">
        <title>LHISI_Scaffold_Assembly.</title>
        <authorList>
            <person name="Stuart O.P."/>
            <person name="Cleave R."/>
            <person name="Magrath M.J.L."/>
            <person name="Mikheyev A.S."/>
        </authorList>
    </citation>
    <scope>NUCLEOTIDE SEQUENCE [LARGE SCALE GENOMIC DNA]</scope>
    <source>
        <strain evidence="2">Daus_M_001</strain>
        <tissue evidence="2">Leg muscle</tissue>
    </source>
</reference>
<dbReference type="EMBL" id="JARBHB010000006">
    <property type="protein sequence ID" value="KAJ8881161.1"/>
    <property type="molecule type" value="Genomic_DNA"/>
</dbReference>
<evidence type="ECO:0000313" key="3">
    <source>
        <dbReference type="Proteomes" id="UP001159363"/>
    </source>
</evidence>
<feature type="compositionally biased region" description="Low complexity" evidence="1">
    <location>
        <begin position="371"/>
        <end position="382"/>
    </location>
</feature>
<proteinExistence type="predicted"/>
<accession>A0ABQ9HA17</accession>